<evidence type="ECO:0000256" key="4">
    <source>
        <dbReference type="SAM" id="MobiDB-lite"/>
    </source>
</evidence>
<accession>A0ABM3DX86</accession>
<evidence type="ECO:0000256" key="3">
    <source>
        <dbReference type="ARBA" id="ARBA00022833"/>
    </source>
</evidence>
<feature type="region of interest" description="Disordered" evidence="4">
    <location>
        <begin position="333"/>
        <end position="430"/>
    </location>
</feature>
<proteinExistence type="predicted"/>
<dbReference type="SUPFAM" id="SSF57667">
    <property type="entry name" value="beta-beta-alpha zinc fingers"/>
    <property type="match status" value="1"/>
</dbReference>
<feature type="compositionally biased region" description="Low complexity" evidence="4">
    <location>
        <begin position="386"/>
        <end position="403"/>
    </location>
</feature>
<dbReference type="GeneID" id="106586909"/>
<dbReference type="PROSITE" id="PS00028">
    <property type="entry name" value="ZINC_FINGER_C2H2_1"/>
    <property type="match status" value="1"/>
</dbReference>
<reference evidence="7" key="1">
    <citation type="submission" date="2025-08" db="UniProtKB">
        <authorList>
            <consortium name="RefSeq"/>
        </authorList>
    </citation>
    <scope>IDENTIFICATION</scope>
</reference>
<feature type="compositionally biased region" description="Polar residues" evidence="4">
    <location>
        <begin position="742"/>
        <end position="755"/>
    </location>
</feature>
<evidence type="ECO:0000313" key="7">
    <source>
        <dbReference type="RefSeq" id="XP_045563426.1"/>
    </source>
</evidence>
<feature type="compositionally biased region" description="Polar residues" evidence="4">
    <location>
        <begin position="779"/>
        <end position="798"/>
    </location>
</feature>
<feature type="compositionally biased region" description="Low complexity" evidence="4">
    <location>
        <begin position="589"/>
        <end position="599"/>
    </location>
</feature>
<dbReference type="RefSeq" id="XP_045563426.1">
    <property type="nucleotide sequence ID" value="XM_045707470.1"/>
</dbReference>
<feature type="region of interest" description="Disordered" evidence="4">
    <location>
        <begin position="1127"/>
        <end position="1174"/>
    </location>
</feature>
<sequence>MACYYIVISSTHLSNGHFRNIKGVFRGPLSKNGNKNLDYAEKERTATMAKALEDLKANFYCDLCDKQYYKHQEFDNHINSYDHAHKQRLKELKQREFARNVASKTRKDERKQERALQRLHELAEQRREVQCAPGSGPKFKSTTVAVDASCRESCTDGLSEESHNSTVLETGTHNHTTGTSTGLASNSKTQQTLYWPYNGKAKKQTYKRHKIAFSFSFPKKASVKLESAAAVFCENTEEGSKERIGTQKLRIPLVELNVPVSTTAEEKGRGCTGVETNGAKPGDLSPNSVSEGSQRSSDTLSRSDIPMPPQVSRLYSALVNSEDIARHYVSSVSQLPASPCHIPLDDPDTVLDRQNSEETHRNSPTEAEPETNKQQQVHKVERSVSGEENSSVGSSFSEVITSSDGPREDGSSSSQSSECPGTAREKEKGEDITVMVVKTLSCPFTKPSQPFFSVLSKDGYTVLQWPSEMLTFTRTEPCLSYSCNPLHFDFKASQQSQSRAKVRTGDSQSKTELRLSEALCIGSTSVCSEELIDSKHNKEANSRPDHHIPIRDDRETVERKDCLICEHHLSEIDTESCSLRMKRHSRVYSGGKSSSQSKEQTGKRAAGIKKWKSRDRRNYRSHKKKKRRRRRRRRGGYEEERHREMETDGGVESNPEKCNKFQRQSECWEGLDSQFRAPTSQPLEKSKQSAQNPADSGHAAPSATEDKEKERVKREREEREGEEREREKREKEREKERSRQETAGSVNGSAGSLSLSDEGAMDSEKVFGSDGRRDPVDPSTEQRNAAGHGSQSHDNPCTENPAGAVRQNRTMVMTRLSPQSPGTITQKRSMTKSLSPESCGKDCCRRKRTASSLLDADEQGLDHQVSCTRCQSPVMVEPNWPDGSMVEEGSSWSVCVSCGGEGRQRKRQRGASYTPHISDLPVGHNVHISEPPVGHNVLISEPPVGHNVHISEPPVGHNVHISEPPVGHNVHISEPPVGHNVHISEPPVGHNVHISEPPVGHNVHISEPPVGHNVHISEPPVGHNVHISEPPVGHNVHISEPPVGHNVHISEPPVGHNVHISDPPVGHNVHISALPVGHNVHISDPPVDVLSDDRRKLNVQNLMNTDVEYPVIKGPLASCSALSQPAVEHSRKPMGSSPRFQFQNNVPSMKEDSSSSPSQPGPVQDTPNPPEIISITNENKNITICLQNSPTVSLPIMVHRLEMGNNGQDCITRQTVTVAAHVSPPGAREITPPFIPPQRFQIQNGSLDKSCQHSLQSYPNQQKCHSPQHPQGHNQHQRCHPGIRVHEERGIREGLNITGSPCSPYHRPASPYHNHRPPSFHPQHPSDRMEKHHCVVQIQTHRHVLNHHQQHQVFPGKMKPVLPGSPVPMSPSCPPMLHPVHLSPMPNGSITIQHTILHHQHHQHHHHAYHHAAFLPPHPQPHLFPQVLPVPVSRRPMGADICPPGPPPFLTSTPHLSVVATPSLHHHPMAVTFHAMPRPTMFPPSMLQSHPHPTVIPLQPMF</sequence>
<dbReference type="InterPro" id="IPR036236">
    <property type="entry name" value="Znf_C2H2_sf"/>
</dbReference>
<feature type="domain" description="C2H2-type" evidence="5">
    <location>
        <begin position="61"/>
        <end position="83"/>
    </location>
</feature>
<feature type="region of interest" description="Disordered" evidence="4">
    <location>
        <begin position="1258"/>
        <end position="1279"/>
    </location>
</feature>
<evidence type="ECO:0000256" key="1">
    <source>
        <dbReference type="ARBA" id="ARBA00022723"/>
    </source>
</evidence>
<feature type="compositionally biased region" description="Polar residues" evidence="4">
    <location>
        <begin position="285"/>
        <end position="302"/>
    </location>
</feature>
<feature type="region of interest" description="Disordered" evidence="4">
    <location>
        <begin position="817"/>
        <end position="838"/>
    </location>
</feature>
<feature type="compositionally biased region" description="Polar residues" evidence="4">
    <location>
        <begin position="676"/>
        <end position="694"/>
    </location>
</feature>
<feature type="compositionally biased region" description="Basic and acidic residues" evidence="4">
    <location>
        <begin position="350"/>
        <end position="363"/>
    </location>
</feature>
<feature type="compositionally biased region" description="Polar residues" evidence="4">
    <location>
        <begin position="817"/>
        <end position="836"/>
    </location>
</feature>
<dbReference type="InterPro" id="IPR052445">
    <property type="entry name" value="ZnF-G_patch_domain"/>
</dbReference>
<evidence type="ECO:0000313" key="6">
    <source>
        <dbReference type="Proteomes" id="UP001652741"/>
    </source>
</evidence>
<keyword evidence="6" id="KW-1185">Reference proteome</keyword>
<keyword evidence="3" id="KW-0862">Zinc</keyword>
<name>A0ABM3DX86_SALSA</name>
<evidence type="ECO:0000259" key="5">
    <source>
        <dbReference type="PROSITE" id="PS00028"/>
    </source>
</evidence>
<feature type="region of interest" description="Disordered" evidence="4">
    <location>
        <begin position="676"/>
        <end position="802"/>
    </location>
</feature>
<feature type="compositionally biased region" description="Basic residues" evidence="4">
    <location>
        <begin position="606"/>
        <end position="634"/>
    </location>
</feature>
<feature type="compositionally biased region" description="Polar residues" evidence="4">
    <location>
        <begin position="1258"/>
        <end position="1274"/>
    </location>
</feature>
<organism evidence="6 7">
    <name type="scientific">Salmo salar</name>
    <name type="common">Atlantic salmon</name>
    <dbReference type="NCBI Taxonomy" id="8030"/>
    <lineage>
        <taxon>Eukaryota</taxon>
        <taxon>Metazoa</taxon>
        <taxon>Chordata</taxon>
        <taxon>Craniata</taxon>
        <taxon>Vertebrata</taxon>
        <taxon>Euteleostomi</taxon>
        <taxon>Actinopterygii</taxon>
        <taxon>Neopterygii</taxon>
        <taxon>Teleostei</taxon>
        <taxon>Protacanthopterygii</taxon>
        <taxon>Salmoniformes</taxon>
        <taxon>Salmonidae</taxon>
        <taxon>Salmoninae</taxon>
        <taxon>Salmo</taxon>
    </lineage>
</organism>
<dbReference type="InterPro" id="IPR013087">
    <property type="entry name" value="Znf_C2H2_type"/>
</dbReference>
<feature type="region of interest" description="Disordered" evidence="4">
    <location>
        <begin position="587"/>
        <end position="658"/>
    </location>
</feature>
<evidence type="ECO:0000256" key="2">
    <source>
        <dbReference type="ARBA" id="ARBA00022771"/>
    </source>
</evidence>
<feature type="compositionally biased region" description="Basic and acidic residues" evidence="4">
    <location>
        <begin position="762"/>
        <end position="776"/>
    </location>
</feature>
<feature type="compositionally biased region" description="Basic and acidic residues" evidence="4">
    <location>
        <begin position="635"/>
        <end position="646"/>
    </location>
</feature>
<protein>
    <submittedName>
        <fullName evidence="7">Zinc finger protein 804A</fullName>
    </submittedName>
</protein>
<dbReference type="PANTHER" id="PTHR17614:SF13">
    <property type="entry name" value="ZINC FINGER PROTEIN 804A"/>
    <property type="match status" value="1"/>
</dbReference>
<keyword evidence="2" id="KW-0863">Zinc-finger</keyword>
<keyword evidence="1" id="KW-0479">Metal-binding</keyword>
<feature type="region of interest" description="Disordered" evidence="4">
    <location>
        <begin position="263"/>
        <end position="308"/>
    </location>
</feature>
<gene>
    <name evidence="7" type="primary">LOC106586909</name>
</gene>
<dbReference type="PANTHER" id="PTHR17614">
    <property type="entry name" value="ZINC FINGER-CONTAINING"/>
    <property type="match status" value="1"/>
</dbReference>
<dbReference type="Proteomes" id="UP001652741">
    <property type="component" value="Chromosome ssa25"/>
</dbReference>
<feature type="compositionally biased region" description="Basic and acidic residues" evidence="4">
    <location>
        <begin position="704"/>
        <end position="740"/>
    </location>
</feature>